<evidence type="ECO:0000256" key="1">
    <source>
        <dbReference type="ARBA" id="ARBA00023136"/>
    </source>
</evidence>
<evidence type="ECO:0000256" key="3">
    <source>
        <dbReference type="ARBA" id="ARBA00046271"/>
    </source>
</evidence>
<keyword evidence="4" id="KW-1185">Reference proteome</keyword>
<name>A0ABM1I866_POLDO</name>
<dbReference type="InterPro" id="IPR026510">
    <property type="entry name" value="PEX11C_met"/>
</dbReference>
<dbReference type="GeneID" id="107066370"/>
<organism evidence="4 5">
    <name type="scientific">Polistes dominula</name>
    <name type="common">European paper wasp</name>
    <name type="synonym">Vespa dominula</name>
    <dbReference type="NCBI Taxonomy" id="743375"/>
    <lineage>
        <taxon>Eukaryota</taxon>
        <taxon>Metazoa</taxon>
        <taxon>Ecdysozoa</taxon>
        <taxon>Arthropoda</taxon>
        <taxon>Hexapoda</taxon>
        <taxon>Insecta</taxon>
        <taxon>Pterygota</taxon>
        <taxon>Neoptera</taxon>
        <taxon>Endopterygota</taxon>
        <taxon>Hymenoptera</taxon>
        <taxon>Apocrita</taxon>
        <taxon>Aculeata</taxon>
        <taxon>Vespoidea</taxon>
        <taxon>Vespidae</taxon>
        <taxon>Polistinae</taxon>
        <taxon>Polistini</taxon>
        <taxon>Polistes</taxon>
    </lineage>
</organism>
<comment type="subcellular location">
    <subcellularLocation>
        <location evidence="3">Peroxisome membrane</location>
    </subcellularLocation>
</comment>
<proteinExistence type="predicted"/>
<evidence type="ECO:0000256" key="2">
    <source>
        <dbReference type="ARBA" id="ARBA00023140"/>
    </source>
</evidence>
<protein>
    <submittedName>
        <fullName evidence="5">Peroxisomal membrane protein 11C isoform X1</fullName>
    </submittedName>
</protein>
<sequence length="233" mass="26755">MDIEILSNYLDTYRGRDKILSTLSYIAKLATVVTTSEITENKLKIFSSKISECRVALRLLDDLPTFHYATKYKWGKQESDWFIRSIELIQIGVNMIFCPIEHICWAGENKIVSLNSKLWNNVIIWFWVVSLHLSLTKSLRKLSRLKLNESQGNGMCENSNSEAKESINRDIQEELLTCLCLLLDITYAVNYLPSGVLWGGFLKTWHVGALGTISCCVSVYRALHQRVMQKKKL</sequence>
<dbReference type="PANTHER" id="PTHR20990:SF1">
    <property type="entry name" value="PEROXISOMAL MEMBRANE PROTEIN 11C"/>
    <property type="match status" value="1"/>
</dbReference>
<gene>
    <name evidence="5" type="primary">LOC107066370</name>
</gene>
<dbReference type="Proteomes" id="UP000694924">
    <property type="component" value="Unplaced"/>
</dbReference>
<dbReference type="PANTHER" id="PTHR20990">
    <property type="entry name" value="PEROXISOMAL BIOGENESIS FACTOR 11"/>
    <property type="match status" value="1"/>
</dbReference>
<evidence type="ECO:0000313" key="5">
    <source>
        <dbReference type="RefSeq" id="XP_015176403.1"/>
    </source>
</evidence>
<dbReference type="InterPro" id="IPR008733">
    <property type="entry name" value="PEX11"/>
</dbReference>
<evidence type="ECO:0000313" key="4">
    <source>
        <dbReference type="Proteomes" id="UP000694924"/>
    </source>
</evidence>
<keyword evidence="2" id="KW-0576">Peroxisome</keyword>
<dbReference type="Pfam" id="PF05648">
    <property type="entry name" value="PEX11"/>
    <property type="match status" value="1"/>
</dbReference>
<accession>A0ABM1I866</accession>
<dbReference type="RefSeq" id="XP_015176403.1">
    <property type="nucleotide sequence ID" value="XM_015320917.1"/>
</dbReference>
<keyword evidence="1" id="KW-0472">Membrane</keyword>
<reference evidence="5" key="1">
    <citation type="submission" date="2025-08" db="UniProtKB">
        <authorList>
            <consortium name="RefSeq"/>
        </authorList>
    </citation>
    <scope>IDENTIFICATION</scope>
    <source>
        <tissue evidence="5">Whole body</tissue>
    </source>
</reference>